<dbReference type="InterPro" id="IPR003674">
    <property type="entry name" value="Oligo_trans_STT3"/>
</dbReference>
<keyword evidence="23" id="KW-1185">Reference proteome</keyword>
<comment type="catalytic activity">
    <reaction evidence="16">
        <text>an archaeal dolichyl phosphooligosaccharide + [protein]-L-asparagine = an archaeal dolichyl phosphate + a glycoprotein with the oligosaccharide chain attached by N-beta-D-glycosyl linkage to a protein L-asparagine.</text>
        <dbReference type="EC" id="2.4.99.21"/>
    </reaction>
</comment>
<evidence type="ECO:0000256" key="17">
    <source>
        <dbReference type="SAM" id="MobiDB-lite"/>
    </source>
</evidence>
<feature type="transmembrane region" description="Helical" evidence="18">
    <location>
        <begin position="333"/>
        <end position="357"/>
    </location>
</feature>
<feature type="transmembrane region" description="Helical" evidence="18">
    <location>
        <begin position="401"/>
        <end position="419"/>
    </location>
</feature>
<dbReference type="RefSeq" id="WP_238477113.1">
    <property type="nucleotide sequence ID" value="NZ_CP064786.1"/>
</dbReference>
<dbReference type="PANTHER" id="PTHR13872:SF1">
    <property type="entry name" value="DOLICHYL-DIPHOSPHOOLIGOSACCHARIDE--PROTEIN GLYCOSYLTRANSFERASE SUBUNIT STT3B"/>
    <property type="match status" value="1"/>
</dbReference>
<evidence type="ECO:0000256" key="4">
    <source>
        <dbReference type="ARBA" id="ARBA00004922"/>
    </source>
</evidence>
<keyword evidence="7 22" id="KW-0328">Glycosyltransferase</keyword>
<name>A0A897MSN5_9EURY</name>
<keyword evidence="12 18" id="KW-1133">Transmembrane helix</keyword>
<keyword evidence="10" id="KW-0479">Metal-binding</keyword>
<gene>
    <name evidence="22" type="primary">aglS2</name>
    <name evidence="22" type="ORF">AArcS_1839</name>
</gene>
<dbReference type="Pfam" id="PF18079">
    <property type="entry name" value="AglB_L1"/>
    <property type="match status" value="1"/>
</dbReference>
<dbReference type="GO" id="GO:0004576">
    <property type="term" value="F:oligosaccharyl transferase activity"/>
    <property type="evidence" value="ECO:0007669"/>
    <property type="project" value="InterPro"/>
</dbReference>
<comment type="subcellular location">
    <subcellularLocation>
        <location evidence="3">Cell membrane</location>
        <topology evidence="3">Multi-pass membrane protein</topology>
    </subcellularLocation>
</comment>
<feature type="transmembrane region" description="Helical" evidence="18">
    <location>
        <begin position="20"/>
        <end position="39"/>
    </location>
</feature>
<comment type="cofactor">
    <cofactor evidence="1">
        <name>Mn(2+)</name>
        <dbReference type="ChEBI" id="CHEBI:29035"/>
    </cofactor>
</comment>
<proteinExistence type="inferred from homology"/>
<evidence type="ECO:0000256" key="18">
    <source>
        <dbReference type="SAM" id="Phobius"/>
    </source>
</evidence>
<dbReference type="Gene3D" id="3.40.50.12610">
    <property type="match status" value="1"/>
</dbReference>
<dbReference type="InterPro" id="IPR048307">
    <property type="entry name" value="STT3_N"/>
</dbReference>
<dbReference type="GeneID" id="70685215"/>
<reference evidence="22" key="1">
    <citation type="submission" date="2020-11" db="EMBL/GenBank/DDBJ databases">
        <title>Carbohydrate-dependent, anaerobic sulfur respiration: A novel catabolism in halophilic archaea.</title>
        <authorList>
            <person name="Sorokin D.Y."/>
            <person name="Messina E."/>
            <person name="Smedile F."/>
            <person name="La Cono V."/>
            <person name="Hallsworth J.E."/>
            <person name="Yakimov M.M."/>
        </authorList>
    </citation>
    <scope>NUCLEOTIDE SEQUENCE</scope>
    <source>
        <strain evidence="22">AArc-S</strain>
    </source>
</reference>
<dbReference type="GO" id="GO:0005886">
    <property type="term" value="C:plasma membrane"/>
    <property type="evidence" value="ECO:0007669"/>
    <property type="project" value="UniProtKB-SubCell"/>
</dbReference>
<keyword evidence="13 18" id="KW-0472">Membrane</keyword>
<feature type="compositionally biased region" description="Basic and acidic residues" evidence="17">
    <location>
        <begin position="897"/>
        <end position="907"/>
    </location>
</feature>
<evidence type="ECO:0000256" key="3">
    <source>
        <dbReference type="ARBA" id="ARBA00004651"/>
    </source>
</evidence>
<evidence type="ECO:0000256" key="10">
    <source>
        <dbReference type="ARBA" id="ARBA00022723"/>
    </source>
</evidence>
<comment type="pathway">
    <text evidence="4">Protein modification; protein glycosylation.</text>
</comment>
<keyword evidence="14" id="KW-0464">Manganese</keyword>
<evidence type="ECO:0000256" key="13">
    <source>
        <dbReference type="ARBA" id="ARBA00023136"/>
    </source>
</evidence>
<evidence type="ECO:0000256" key="14">
    <source>
        <dbReference type="ARBA" id="ARBA00023211"/>
    </source>
</evidence>
<evidence type="ECO:0000256" key="7">
    <source>
        <dbReference type="ARBA" id="ARBA00022676"/>
    </source>
</evidence>
<evidence type="ECO:0000256" key="6">
    <source>
        <dbReference type="ARBA" id="ARBA00012602"/>
    </source>
</evidence>
<protein>
    <recommendedName>
        <fullName evidence="6">dolichyl-phosphooligosaccharide-protein glycotransferase</fullName>
        <ecNumber evidence="6">2.4.99.21</ecNumber>
    </recommendedName>
    <alternativeName>
        <fullName evidence="15">Oligosaccharyl transferase</fullName>
    </alternativeName>
</protein>
<feature type="transmembrane region" description="Helical" evidence="18">
    <location>
        <begin position="242"/>
        <end position="261"/>
    </location>
</feature>
<evidence type="ECO:0000259" key="19">
    <source>
        <dbReference type="Pfam" id="PF02516"/>
    </source>
</evidence>
<keyword evidence="8 22" id="KW-0808">Transferase</keyword>
<feature type="transmembrane region" description="Helical" evidence="18">
    <location>
        <begin position="179"/>
        <end position="199"/>
    </location>
</feature>
<evidence type="ECO:0000313" key="22">
    <source>
        <dbReference type="EMBL" id="QSG03048.1"/>
    </source>
</evidence>
<keyword evidence="9 18" id="KW-0812">Transmembrane</keyword>
<evidence type="ECO:0000259" key="21">
    <source>
        <dbReference type="Pfam" id="PF22627"/>
    </source>
</evidence>
<feature type="domain" description="Oligosaccharyl transferase STT3 N-terminal" evidence="19">
    <location>
        <begin position="51"/>
        <end position="353"/>
    </location>
</feature>
<dbReference type="Gene3D" id="2.60.40.3390">
    <property type="match status" value="1"/>
</dbReference>
<evidence type="ECO:0000256" key="11">
    <source>
        <dbReference type="ARBA" id="ARBA00022842"/>
    </source>
</evidence>
<feature type="domain" description="AglB-like core" evidence="21">
    <location>
        <begin position="525"/>
        <end position="617"/>
    </location>
</feature>
<dbReference type="AlphaFoldDB" id="A0A897MSN5"/>
<sequence>MSLDTDRFNLGDSGSVEELLQQWYHVPALGVLMLFMFLVRVQPYGNFVRDEQVYFSGNDAYYHFRETMYVVENYPMTMPFDPWTRFPFGTSADQFGTLFDQLIATAILIVGLGSPTERQAGIVFVLAPAVFGVLCALPTYFIAKRLSGRLGGVFAVLILALLPGMFLTRSTVGFTDHHVAEVLFQATTVLAMMIALTVAEREKPVYEQFLDRDWNGLDTTLKWSGLAGVSLAVYLWTWPPAVILIGILGAFFAIALCVEYVQGRSPEHLAVVGAVSLTVGAVLSLPAVDEFAITSPSTMSLLQPLVALSVAAGCVFMAWLARQWETRDISTTGYPITVGGLVVLAVAVVAIALPGLFDTVWSQVQSQLLLGQSETAMTISEAQPTAEQPGGASTYLINNYAFTYIFAVIALVWMVWRLLDASRFRAEVLLVVVWTIFLTLMALTQIRYHYYLAVAVAVLNGWILVQAFRLLEMPSIDQLSDVETYQVIAIVTVVLVIVFPLATGVLGLSAVGQANQQHPGAVEYWDDTFDWMEGDTPEPGTFGDADEAMEYYGSYERTDDFEYPDGAYGVMSWWDYGHWITVEGERIPTANPFQQGTDTASGFFQAQSEERADLLVESLPASERHDGTIAEMDDDELSDIRDDRTDQETGEEVRYVTIDDQMAGSKFGAITQWASVPDVDGGSVQAASDEYYDSMLGSLYYDDAQGMEGYRLVHESESFSVVGEVPDDEDGTVWAEIPVVTNSWEQVPDVEEQLTQLGLDVGENTHVVSSVKTYERVEGATITGEAEPDETVVVAVPLEANSDRPFTYVQSAETDEDGSFEVTVPYATDNQFDTEDGYTDTAVTATDEYTVLAGEDVSAEAVAEAPIDGGQIDLSAFDEDVRTTGSTDVPEPAIYDGDERPVEFEQS</sequence>
<dbReference type="Proteomes" id="UP000663586">
    <property type="component" value="Chromosome"/>
</dbReference>
<dbReference type="PANTHER" id="PTHR13872">
    <property type="entry name" value="DOLICHYL-DIPHOSPHOOLIGOSACCHARIDE--PROTEIN GLYCOSYLTRANSFERASE SUBUNIT"/>
    <property type="match status" value="1"/>
</dbReference>
<evidence type="ECO:0000256" key="8">
    <source>
        <dbReference type="ARBA" id="ARBA00022679"/>
    </source>
</evidence>
<evidence type="ECO:0000259" key="20">
    <source>
        <dbReference type="Pfam" id="PF18079"/>
    </source>
</evidence>
<feature type="transmembrane region" description="Helical" evidence="18">
    <location>
        <begin position="268"/>
        <end position="288"/>
    </location>
</feature>
<feature type="domain" description="Archaeal glycosylation protein B peripheral" evidence="20">
    <location>
        <begin position="779"/>
        <end position="871"/>
    </location>
</feature>
<feature type="transmembrane region" description="Helical" evidence="18">
    <location>
        <begin position="483"/>
        <end position="508"/>
    </location>
</feature>
<dbReference type="Pfam" id="PF22627">
    <property type="entry name" value="AglB_core-like"/>
    <property type="match status" value="1"/>
</dbReference>
<dbReference type="EC" id="2.4.99.21" evidence="6"/>
<dbReference type="InterPro" id="IPR026410">
    <property type="entry name" value="OlisacTrfase_arch"/>
</dbReference>
<dbReference type="UniPathway" id="UPA00378"/>
<dbReference type="KEGG" id="hara:AArcS_1839"/>
<dbReference type="NCBIfam" id="TIGR04154">
    <property type="entry name" value="archaeo_STT3"/>
    <property type="match status" value="1"/>
</dbReference>
<evidence type="ECO:0000256" key="5">
    <source>
        <dbReference type="ARBA" id="ARBA00010810"/>
    </source>
</evidence>
<evidence type="ECO:0000256" key="1">
    <source>
        <dbReference type="ARBA" id="ARBA00001936"/>
    </source>
</evidence>
<dbReference type="InterPro" id="IPR054479">
    <property type="entry name" value="AglB-like_core"/>
</dbReference>
<evidence type="ECO:0000256" key="2">
    <source>
        <dbReference type="ARBA" id="ARBA00001946"/>
    </source>
</evidence>
<evidence type="ECO:0000256" key="15">
    <source>
        <dbReference type="ARBA" id="ARBA00030679"/>
    </source>
</evidence>
<dbReference type="GO" id="GO:0046872">
    <property type="term" value="F:metal ion binding"/>
    <property type="evidence" value="ECO:0007669"/>
    <property type="project" value="UniProtKB-KW"/>
</dbReference>
<accession>A0A897MSN5</accession>
<feature type="transmembrane region" description="Helical" evidence="18">
    <location>
        <begin position="300"/>
        <end position="321"/>
    </location>
</feature>
<feature type="region of interest" description="Disordered" evidence="17">
    <location>
        <begin position="882"/>
        <end position="907"/>
    </location>
</feature>
<dbReference type="EMBL" id="CP064786">
    <property type="protein sequence ID" value="QSG03048.1"/>
    <property type="molecule type" value="Genomic_DNA"/>
</dbReference>
<dbReference type="Pfam" id="PF02516">
    <property type="entry name" value="STT3"/>
    <property type="match status" value="1"/>
</dbReference>
<organism evidence="22 23">
    <name type="scientific">Natranaeroarchaeum sulfidigenes</name>
    <dbReference type="NCBI Taxonomy" id="2784880"/>
    <lineage>
        <taxon>Archaea</taxon>
        <taxon>Methanobacteriati</taxon>
        <taxon>Methanobacteriota</taxon>
        <taxon>Stenosarchaea group</taxon>
        <taxon>Halobacteria</taxon>
        <taxon>Halobacteriales</taxon>
        <taxon>Natronoarchaeaceae</taxon>
        <taxon>Natranaeroarchaeum</taxon>
    </lineage>
</organism>
<feature type="transmembrane region" description="Helical" evidence="18">
    <location>
        <begin position="426"/>
        <end position="444"/>
    </location>
</feature>
<feature type="transmembrane region" description="Helical" evidence="18">
    <location>
        <begin position="120"/>
        <end position="143"/>
    </location>
</feature>
<dbReference type="InterPro" id="IPR041154">
    <property type="entry name" value="AglB_P1"/>
</dbReference>
<comment type="cofactor">
    <cofactor evidence="2">
        <name>Mg(2+)</name>
        <dbReference type="ChEBI" id="CHEBI:18420"/>
    </cofactor>
</comment>
<evidence type="ECO:0000256" key="12">
    <source>
        <dbReference type="ARBA" id="ARBA00022989"/>
    </source>
</evidence>
<evidence type="ECO:0000256" key="16">
    <source>
        <dbReference type="ARBA" id="ARBA00034066"/>
    </source>
</evidence>
<feature type="transmembrane region" description="Helical" evidence="18">
    <location>
        <begin position="150"/>
        <end position="167"/>
    </location>
</feature>
<evidence type="ECO:0000256" key="9">
    <source>
        <dbReference type="ARBA" id="ARBA00022692"/>
    </source>
</evidence>
<evidence type="ECO:0000313" key="23">
    <source>
        <dbReference type="Proteomes" id="UP000663586"/>
    </source>
</evidence>
<comment type="similarity">
    <text evidence="5">Belongs to the STT3 family.</text>
</comment>
<feature type="transmembrane region" description="Helical" evidence="18">
    <location>
        <begin position="450"/>
        <end position="471"/>
    </location>
</feature>
<keyword evidence="11" id="KW-0460">Magnesium</keyword>